<comment type="subcellular location">
    <subcellularLocation>
        <location evidence="1 7">Cell membrane</location>
        <topology evidence="1 7">Multi-pass membrane protein</topology>
    </subcellularLocation>
</comment>
<evidence type="ECO:0000256" key="7">
    <source>
        <dbReference type="RuleBase" id="RU363032"/>
    </source>
</evidence>
<evidence type="ECO:0000259" key="8">
    <source>
        <dbReference type="PROSITE" id="PS50928"/>
    </source>
</evidence>
<dbReference type="PANTHER" id="PTHR30614">
    <property type="entry name" value="MEMBRANE COMPONENT OF AMINO ACID ABC TRANSPORTER"/>
    <property type="match status" value="1"/>
</dbReference>
<evidence type="ECO:0000256" key="2">
    <source>
        <dbReference type="ARBA" id="ARBA00010072"/>
    </source>
</evidence>
<feature type="transmembrane region" description="Helical" evidence="7">
    <location>
        <begin position="241"/>
        <end position="261"/>
    </location>
</feature>
<dbReference type="Proteomes" id="UP000250079">
    <property type="component" value="Chromosome"/>
</dbReference>
<dbReference type="EMBL" id="CP018632">
    <property type="protein sequence ID" value="ASJ73152.1"/>
    <property type="molecule type" value="Genomic_DNA"/>
</dbReference>
<reference evidence="9 10" key="1">
    <citation type="submission" date="2016-12" db="EMBL/GenBank/DDBJ databases">
        <authorList>
            <person name="Song W.-J."/>
            <person name="Kurnit D.M."/>
        </authorList>
    </citation>
    <scope>NUCLEOTIDE SEQUENCE [LARGE SCALE GENOMIC DNA]</scope>
    <source>
        <strain evidence="9 10">IMCC3135</strain>
    </source>
</reference>
<keyword evidence="10" id="KW-1185">Reference proteome</keyword>
<feature type="transmembrane region" description="Helical" evidence="7">
    <location>
        <begin position="310"/>
        <end position="333"/>
    </location>
</feature>
<evidence type="ECO:0000313" key="9">
    <source>
        <dbReference type="EMBL" id="ASJ73152.1"/>
    </source>
</evidence>
<proteinExistence type="inferred from homology"/>
<feature type="transmembrane region" description="Helical" evidence="7">
    <location>
        <begin position="201"/>
        <end position="221"/>
    </location>
</feature>
<dbReference type="GO" id="GO:0006865">
    <property type="term" value="P:amino acid transport"/>
    <property type="evidence" value="ECO:0007669"/>
    <property type="project" value="UniProtKB-KW"/>
</dbReference>
<dbReference type="PROSITE" id="PS50928">
    <property type="entry name" value="ABC_TM1"/>
    <property type="match status" value="1"/>
</dbReference>
<comment type="similarity">
    <text evidence="2">Belongs to the binding-protein-dependent transport system permease family. HisMQ subfamily.</text>
</comment>
<feature type="domain" description="ABC transmembrane type-1" evidence="8">
    <location>
        <begin position="80"/>
        <end position="361"/>
    </location>
</feature>
<dbReference type="InterPro" id="IPR000515">
    <property type="entry name" value="MetI-like"/>
</dbReference>
<dbReference type="PANTHER" id="PTHR30614:SF37">
    <property type="entry name" value="AMINO-ACID ABC TRANSPORTER PERMEASE PROTEIN YHDX-RELATED"/>
    <property type="match status" value="1"/>
</dbReference>
<dbReference type="InterPro" id="IPR035906">
    <property type="entry name" value="MetI-like_sf"/>
</dbReference>
<feature type="transmembrane region" description="Helical" evidence="7">
    <location>
        <begin position="162"/>
        <end position="189"/>
    </location>
</feature>
<dbReference type="InterPro" id="IPR043429">
    <property type="entry name" value="ArtM/GltK/GlnP/TcyL/YhdX-like"/>
</dbReference>
<feature type="transmembrane region" description="Helical" evidence="7">
    <location>
        <begin position="14"/>
        <end position="32"/>
    </location>
</feature>
<dbReference type="KEGG" id="gai:IMCC3135_15340"/>
<dbReference type="GO" id="GO:0055085">
    <property type="term" value="P:transmembrane transport"/>
    <property type="evidence" value="ECO:0007669"/>
    <property type="project" value="InterPro"/>
</dbReference>
<feature type="transmembrane region" description="Helical" evidence="7">
    <location>
        <begin position="76"/>
        <end position="101"/>
    </location>
</feature>
<sequence length="376" mass="40836">MVTSIALSVRHKKLLIQFLLLAGTIVLGWSALNNARTNLDALGITSGFAFLDRATGLGYSFSLVPRSIDDSYARTLFIGFMNTLFVGFISIFLSTILGFAIGSLRGSSKLGLQALSSVYVQIFRNIPLILQLVFWYSVLIHLPGPRQAYSFMDAVFLSNRGLLLPMLNIPIWLALGLILVSLLLGFMLIRRKTALLRGLMIWTFSCVALFALASVIMTPAGESSVSVPALKGLRFQGGLTISVELVAMIVAIVLYGSAYIAEVVRGGLEGVPVNLVEAGKALGLNRRVIWSDIKMPLALRSIIPPLGNQWIFIMKATTIGVAIGFSDLFMLVSTSITQSGQTLELIGILMGGFLLVNFSLAQFINWLNQHIALKAH</sequence>
<evidence type="ECO:0000256" key="5">
    <source>
        <dbReference type="ARBA" id="ARBA00022989"/>
    </source>
</evidence>
<evidence type="ECO:0000313" key="10">
    <source>
        <dbReference type="Proteomes" id="UP000250079"/>
    </source>
</evidence>
<keyword evidence="4" id="KW-0029">Amino-acid transport</keyword>
<dbReference type="CDD" id="cd06261">
    <property type="entry name" value="TM_PBP2"/>
    <property type="match status" value="1"/>
</dbReference>
<keyword evidence="6 7" id="KW-0472">Membrane</keyword>
<feature type="transmembrane region" description="Helical" evidence="7">
    <location>
        <begin position="122"/>
        <end position="142"/>
    </location>
</feature>
<dbReference type="OrthoDB" id="9808531at2"/>
<dbReference type="SUPFAM" id="SSF161098">
    <property type="entry name" value="MetI-like"/>
    <property type="match status" value="1"/>
</dbReference>
<dbReference type="GO" id="GO:0005886">
    <property type="term" value="C:plasma membrane"/>
    <property type="evidence" value="ECO:0007669"/>
    <property type="project" value="UniProtKB-SubCell"/>
</dbReference>
<organism evidence="9 10">
    <name type="scientific">Granulosicoccus antarcticus IMCC3135</name>
    <dbReference type="NCBI Taxonomy" id="1192854"/>
    <lineage>
        <taxon>Bacteria</taxon>
        <taxon>Pseudomonadati</taxon>
        <taxon>Pseudomonadota</taxon>
        <taxon>Gammaproteobacteria</taxon>
        <taxon>Chromatiales</taxon>
        <taxon>Granulosicoccaceae</taxon>
        <taxon>Granulosicoccus</taxon>
    </lineage>
</organism>
<keyword evidence="7" id="KW-0813">Transport</keyword>
<evidence type="ECO:0000256" key="1">
    <source>
        <dbReference type="ARBA" id="ARBA00004651"/>
    </source>
</evidence>
<name>A0A2Z2NNU9_9GAMM</name>
<evidence type="ECO:0000256" key="3">
    <source>
        <dbReference type="ARBA" id="ARBA00022692"/>
    </source>
</evidence>
<keyword evidence="5 7" id="KW-1133">Transmembrane helix</keyword>
<gene>
    <name evidence="9" type="primary">glnP_2</name>
    <name evidence="9" type="ORF">IMCC3135_15340</name>
</gene>
<dbReference type="Pfam" id="PF00528">
    <property type="entry name" value="BPD_transp_1"/>
    <property type="match status" value="1"/>
</dbReference>
<evidence type="ECO:0000256" key="6">
    <source>
        <dbReference type="ARBA" id="ARBA00023136"/>
    </source>
</evidence>
<dbReference type="AlphaFoldDB" id="A0A2Z2NNU9"/>
<dbReference type="RefSeq" id="WP_088918387.1">
    <property type="nucleotide sequence ID" value="NZ_CP018632.1"/>
</dbReference>
<dbReference type="Gene3D" id="1.10.3720.10">
    <property type="entry name" value="MetI-like"/>
    <property type="match status" value="1"/>
</dbReference>
<accession>A0A2Z2NNU9</accession>
<protein>
    <submittedName>
        <fullName evidence="9">Glutamine transport system permease protein GlnP</fullName>
    </submittedName>
</protein>
<evidence type="ECO:0000256" key="4">
    <source>
        <dbReference type="ARBA" id="ARBA00022970"/>
    </source>
</evidence>
<feature type="transmembrane region" description="Helical" evidence="7">
    <location>
        <begin position="345"/>
        <end position="367"/>
    </location>
</feature>
<keyword evidence="3 7" id="KW-0812">Transmembrane</keyword>